<evidence type="ECO:0008006" key="4">
    <source>
        <dbReference type="Google" id="ProtNLM"/>
    </source>
</evidence>
<reference evidence="3" key="1">
    <citation type="journal article" date="2019" name="Int. J. Syst. Evol. Microbiol.">
        <title>The Global Catalogue of Microorganisms (GCM) 10K type strain sequencing project: providing services to taxonomists for standard genome sequencing and annotation.</title>
        <authorList>
            <consortium name="The Broad Institute Genomics Platform"/>
            <consortium name="The Broad Institute Genome Sequencing Center for Infectious Disease"/>
            <person name="Wu L."/>
            <person name="Ma J."/>
        </authorList>
    </citation>
    <scope>NUCLEOTIDE SEQUENCE [LARGE SCALE GENOMIC DNA]</scope>
    <source>
        <strain evidence="3">JCM 17069</strain>
    </source>
</reference>
<dbReference type="RefSeq" id="WP_344817056.1">
    <property type="nucleotide sequence ID" value="NZ_BAABCT010000008.1"/>
</dbReference>
<comment type="caution">
    <text evidence="2">The sequence shown here is derived from an EMBL/GenBank/DDBJ whole genome shotgun (WGS) entry which is preliminary data.</text>
</comment>
<accession>A0ABP7W1A5</accession>
<organism evidence="2 3">
    <name type="scientific">Flavobacterium cheonanense</name>
    <dbReference type="NCBI Taxonomy" id="706183"/>
    <lineage>
        <taxon>Bacteria</taxon>
        <taxon>Pseudomonadati</taxon>
        <taxon>Bacteroidota</taxon>
        <taxon>Flavobacteriia</taxon>
        <taxon>Flavobacteriales</taxon>
        <taxon>Flavobacteriaceae</taxon>
        <taxon>Flavobacterium</taxon>
    </lineage>
</organism>
<keyword evidence="1" id="KW-0472">Membrane</keyword>
<keyword evidence="3" id="KW-1185">Reference proteome</keyword>
<dbReference type="Proteomes" id="UP001500367">
    <property type="component" value="Unassembled WGS sequence"/>
</dbReference>
<evidence type="ECO:0000256" key="1">
    <source>
        <dbReference type="SAM" id="Phobius"/>
    </source>
</evidence>
<sequence length="69" mass="8075">MKLDNKTILYIYVGVLFILTYLFASRLITSFKTQEFDYLRLSVNLGLLIYIIIKVVKLGKIENDKTDKL</sequence>
<name>A0ABP7W1A5_9FLAO</name>
<evidence type="ECO:0000313" key="3">
    <source>
        <dbReference type="Proteomes" id="UP001500367"/>
    </source>
</evidence>
<proteinExistence type="predicted"/>
<feature type="transmembrane region" description="Helical" evidence="1">
    <location>
        <begin position="41"/>
        <end position="59"/>
    </location>
</feature>
<keyword evidence="1" id="KW-1133">Transmembrane helix</keyword>
<keyword evidence="1" id="KW-0812">Transmembrane</keyword>
<evidence type="ECO:0000313" key="2">
    <source>
        <dbReference type="EMBL" id="GAA4078289.1"/>
    </source>
</evidence>
<dbReference type="EMBL" id="BAABCT010000008">
    <property type="protein sequence ID" value="GAA4078289.1"/>
    <property type="molecule type" value="Genomic_DNA"/>
</dbReference>
<feature type="transmembrane region" description="Helical" evidence="1">
    <location>
        <begin position="7"/>
        <end position="29"/>
    </location>
</feature>
<protein>
    <recommendedName>
        <fullName evidence="4">C4-dicarboxylate ABC transporter</fullName>
    </recommendedName>
</protein>
<gene>
    <name evidence="2" type="ORF">GCM10022389_25400</name>
</gene>